<reference evidence="5 6" key="1">
    <citation type="journal article" date="2016" name="Nat. Commun.">
        <title>Thousands of microbial genomes shed light on interconnected biogeochemical processes in an aquifer system.</title>
        <authorList>
            <person name="Anantharaman K."/>
            <person name="Brown C.T."/>
            <person name="Hug L.A."/>
            <person name="Sharon I."/>
            <person name="Castelle C.J."/>
            <person name="Probst A.J."/>
            <person name="Thomas B.C."/>
            <person name="Singh A."/>
            <person name="Wilkins M.J."/>
            <person name="Karaoz U."/>
            <person name="Brodie E.L."/>
            <person name="Williams K.H."/>
            <person name="Hubbard S.S."/>
            <person name="Banfield J.F."/>
        </authorList>
    </citation>
    <scope>NUCLEOTIDE SEQUENCE [LARGE SCALE GENOMIC DNA]</scope>
</reference>
<dbReference type="EC" id="4.2.99.18" evidence="2"/>
<feature type="domain" description="HhH-GPD" evidence="4">
    <location>
        <begin position="139"/>
        <end position="309"/>
    </location>
</feature>
<proteinExistence type="inferred from homology"/>
<dbReference type="InterPro" id="IPR011257">
    <property type="entry name" value="DNA_glycosylase"/>
</dbReference>
<dbReference type="InterPro" id="IPR003265">
    <property type="entry name" value="HhH-GPD_domain"/>
</dbReference>
<dbReference type="PANTHER" id="PTHR10242">
    <property type="entry name" value="8-OXOGUANINE DNA GLYCOSYLASE"/>
    <property type="match status" value="1"/>
</dbReference>
<gene>
    <name evidence="5" type="ORF">A2876_04460</name>
</gene>
<comment type="caution">
    <text evidence="5">The sequence shown here is derived from an EMBL/GenBank/DDBJ whole genome shotgun (WGS) entry which is preliminary data.</text>
</comment>
<evidence type="ECO:0000313" key="5">
    <source>
        <dbReference type="EMBL" id="OGC91709.1"/>
    </source>
</evidence>
<evidence type="ECO:0000313" key="6">
    <source>
        <dbReference type="Proteomes" id="UP000178176"/>
    </source>
</evidence>
<dbReference type="SMART" id="SM00478">
    <property type="entry name" value="ENDO3c"/>
    <property type="match status" value="1"/>
</dbReference>
<dbReference type="GO" id="GO:0006284">
    <property type="term" value="P:base-excision repair"/>
    <property type="evidence" value="ECO:0007669"/>
    <property type="project" value="InterPro"/>
</dbReference>
<name>A0A1F4YCM5_9BACT</name>
<comment type="catalytic activity">
    <reaction evidence="3">
        <text>2'-deoxyribonucleotide-(2'-deoxyribose 5'-phosphate)-2'-deoxyribonucleotide-DNA = a 3'-end 2'-deoxyribonucleotide-(2,3-dehydro-2,3-deoxyribose 5'-phosphate)-DNA + a 5'-end 5'-phospho-2'-deoxyribonucleoside-DNA + H(+)</text>
        <dbReference type="Rhea" id="RHEA:66592"/>
        <dbReference type="Rhea" id="RHEA-COMP:13180"/>
        <dbReference type="Rhea" id="RHEA-COMP:16897"/>
        <dbReference type="Rhea" id="RHEA-COMP:17067"/>
        <dbReference type="ChEBI" id="CHEBI:15378"/>
        <dbReference type="ChEBI" id="CHEBI:136412"/>
        <dbReference type="ChEBI" id="CHEBI:157695"/>
        <dbReference type="ChEBI" id="CHEBI:167181"/>
        <dbReference type="EC" id="4.2.99.18"/>
    </reaction>
</comment>
<dbReference type="EMBL" id="MEXH01000030">
    <property type="protein sequence ID" value="OGC91709.1"/>
    <property type="molecule type" value="Genomic_DNA"/>
</dbReference>
<dbReference type="AlphaFoldDB" id="A0A1F4YCM5"/>
<protein>
    <recommendedName>
        <fullName evidence="2">DNA-(apurinic or apyrimidinic site) lyase</fullName>
        <ecNumber evidence="2">4.2.99.18</ecNumber>
    </recommendedName>
</protein>
<comment type="similarity">
    <text evidence="1">Belongs to the type-1 OGG1 family.</text>
</comment>
<organism evidence="5 6">
    <name type="scientific">Candidatus Amesbacteria bacterium RIFCSPHIGHO2_01_FULL_48_32b</name>
    <dbReference type="NCBI Taxonomy" id="1797253"/>
    <lineage>
        <taxon>Bacteria</taxon>
        <taxon>Candidatus Amesiibacteriota</taxon>
    </lineage>
</organism>
<dbReference type="SUPFAM" id="SSF48150">
    <property type="entry name" value="DNA-glycosylase"/>
    <property type="match status" value="1"/>
</dbReference>
<evidence type="ECO:0000256" key="1">
    <source>
        <dbReference type="ARBA" id="ARBA00010679"/>
    </source>
</evidence>
<evidence type="ECO:0000256" key="3">
    <source>
        <dbReference type="ARBA" id="ARBA00044632"/>
    </source>
</evidence>
<sequence length="336" mass="39633">MKVNKVAVVDITPATPFDFDSTFHKPDHFTSGDNHWEPGGRWQTWLCNRVPLGLKFVNSGSREKPRVKVEIWSKDRLDKGTLDSLISEIRYRYNLDLDLSDFYKQFGSDKILGPTLKKWRGMRPGHPSSLYEYLIIGIALQNATVRRSIQMFRTLLEKYGTQVEFDGQKLWCFWEPGRLIKVTEQELRDLKVGYRAKSIKKIDDYFATGAVDEMALRQKNRETQMGELLKLYGVGPATVWYLLFDVFHHLGFFNHVSPWEQKIYSKVFFDRDPEKPVSVKKLLKHFEKFGDYKQLAVHYIWEDLWWTRLHSLSAKADSGQERRNEHIPWLEKLIRI</sequence>
<dbReference type="InterPro" id="IPR052054">
    <property type="entry name" value="Oxidative_DNA_repair_enzyme"/>
</dbReference>
<dbReference type="GO" id="GO:0140078">
    <property type="term" value="F:class I DNA-(apurinic or apyrimidinic site) endonuclease activity"/>
    <property type="evidence" value="ECO:0007669"/>
    <property type="project" value="UniProtKB-EC"/>
</dbReference>
<accession>A0A1F4YCM5</accession>
<dbReference type="PANTHER" id="PTHR10242:SF2">
    <property type="entry name" value="N-GLYCOSYLASE_DNA LYASE"/>
    <property type="match status" value="1"/>
</dbReference>
<dbReference type="Gene3D" id="1.10.340.30">
    <property type="entry name" value="Hypothetical protein, domain 2"/>
    <property type="match status" value="1"/>
</dbReference>
<evidence type="ECO:0000259" key="4">
    <source>
        <dbReference type="SMART" id="SM00478"/>
    </source>
</evidence>
<dbReference type="Proteomes" id="UP000178176">
    <property type="component" value="Unassembled WGS sequence"/>
</dbReference>
<evidence type="ECO:0000256" key="2">
    <source>
        <dbReference type="ARBA" id="ARBA00012720"/>
    </source>
</evidence>